<dbReference type="PANTHER" id="PTHR15336">
    <property type="entry name" value="UBIQUINOL-CYTOCHROME C REDUCTASE COMPLEX 7.8 KDA PROTEIN"/>
    <property type="match status" value="1"/>
</dbReference>
<feature type="compositionally biased region" description="Polar residues" evidence="12">
    <location>
        <begin position="1"/>
        <end position="19"/>
    </location>
</feature>
<dbReference type="PANTHER" id="PTHR15336:SF0">
    <property type="entry name" value="CYTOCHROME B-C1 COMPLEX SUBUNIT 6, MITOCHONDRIAL"/>
    <property type="match status" value="1"/>
</dbReference>
<reference evidence="14" key="1">
    <citation type="submission" date="2023-05" db="EMBL/GenBank/DDBJ databases">
        <authorList>
            <person name="Huff M."/>
        </authorList>
    </citation>
    <scope>NUCLEOTIDE SEQUENCE</scope>
</reference>
<accession>A0AAD2EFP6</accession>
<dbReference type="Pfam" id="PF02320">
    <property type="entry name" value="UCR_hinge"/>
    <property type="match status" value="1"/>
</dbReference>
<keyword evidence="7" id="KW-0496">Mitochondrion</keyword>
<dbReference type="Proteomes" id="UP000834106">
    <property type="component" value="Chromosome 22"/>
</dbReference>
<keyword evidence="3" id="KW-0813">Transport</keyword>
<evidence type="ECO:0000256" key="6">
    <source>
        <dbReference type="ARBA" id="ARBA00022982"/>
    </source>
</evidence>
<dbReference type="FunFam" id="1.10.287.20:FF:000001">
    <property type="entry name" value="Cytochrome b-c1 complex subunit 6"/>
    <property type="match status" value="1"/>
</dbReference>
<comment type="subcellular location">
    <subcellularLocation>
        <location evidence="1">Mitochondrion inner membrane</location>
        <topology evidence="1">Peripheral membrane protein</topology>
        <orientation evidence="1">Intermembrane side</orientation>
    </subcellularLocation>
</comment>
<keyword evidence="6" id="KW-0249">Electron transport</keyword>
<dbReference type="Gene3D" id="1.10.287.20">
    <property type="entry name" value="Ubiquinol-cytochrome C reductase hinge domain"/>
    <property type="match status" value="1"/>
</dbReference>
<dbReference type="GO" id="GO:0006122">
    <property type="term" value="P:mitochondrial electron transport, ubiquinol to cytochrome c"/>
    <property type="evidence" value="ECO:0007669"/>
    <property type="project" value="InterPro"/>
</dbReference>
<protein>
    <recommendedName>
        <fullName evidence="11">Complex III subunit VI</fullName>
    </recommendedName>
    <alternativeName>
        <fullName evidence="10">Mitochondrial hinge protein</fullName>
    </alternativeName>
</protein>
<dbReference type="EMBL" id="OU503057">
    <property type="protein sequence ID" value="CAI9786220.1"/>
    <property type="molecule type" value="Genomic_DNA"/>
</dbReference>
<keyword evidence="5" id="KW-0999">Mitochondrion inner membrane</keyword>
<evidence type="ECO:0000256" key="8">
    <source>
        <dbReference type="ARBA" id="ARBA00023136"/>
    </source>
</evidence>
<name>A0AAD2EFP6_9LAMI</name>
<dbReference type="GO" id="GO:0005743">
    <property type="term" value="C:mitochondrial inner membrane"/>
    <property type="evidence" value="ECO:0007669"/>
    <property type="project" value="UniProtKB-SubCell"/>
</dbReference>
<evidence type="ECO:0000256" key="9">
    <source>
        <dbReference type="ARBA" id="ARBA00023157"/>
    </source>
</evidence>
<dbReference type="InterPro" id="IPR023184">
    <property type="entry name" value="Ubol_cytC_Rdtase_hinge_dom"/>
</dbReference>
<evidence type="ECO:0000256" key="3">
    <source>
        <dbReference type="ARBA" id="ARBA00022448"/>
    </source>
</evidence>
<keyword evidence="15" id="KW-1185">Reference proteome</keyword>
<dbReference type="InterPro" id="IPR003422">
    <property type="entry name" value="Cyt_b-c1_6"/>
</dbReference>
<evidence type="ECO:0000313" key="14">
    <source>
        <dbReference type="EMBL" id="CAI9786220.1"/>
    </source>
</evidence>
<organism evidence="14 15">
    <name type="scientific">Fraxinus pennsylvanica</name>
    <dbReference type="NCBI Taxonomy" id="56036"/>
    <lineage>
        <taxon>Eukaryota</taxon>
        <taxon>Viridiplantae</taxon>
        <taxon>Streptophyta</taxon>
        <taxon>Embryophyta</taxon>
        <taxon>Tracheophyta</taxon>
        <taxon>Spermatophyta</taxon>
        <taxon>Magnoliopsida</taxon>
        <taxon>eudicotyledons</taxon>
        <taxon>Gunneridae</taxon>
        <taxon>Pentapetalae</taxon>
        <taxon>asterids</taxon>
        <taxon>lamiids</taxon>
        <taxon>Lamiales</taxon>
        <taxon>Oleaceae</taxon>
        <taxon>Oleeae</taxon>
        <taxon>Fraxinus</taxon>
    </lineage>
</organism>
<evidence type="ECO:0000256" key="4">
    <source>
        <dbReference type="ARBA" id="ARBA00022660"/>
    </source>
</evidence>
<evidence type="ECO:0000256" key="11">
    <source>
        <dbReference type="ARBA" id="ARBA00076110"/>
    </source>
</evidence>
<evidence type="ECO:0000256" key="5">
    <source>
        <dbReference type="ARBA" id="ARBA00022792"/>
    </source>
</evidence>
<feature type="region of interest" description="Disordered" evidence="12">
    <location>
        <begin position="1"/>
        <end position="63"/>
    </location>
</feature>
<sequence>MAIVPTTQREASESYNAEESTPPVNPHRIRHQNEPVSYTSKKNIEEEIDRYQGSGNDEESPKVMAKDKLPDIDSGHQFTQDLPPSQAISARDTIEYCGDQLDITGAPSNKAIIESPEQEFSHAQGFDTFSKSTLPPTRVENGKQKIGEGTTLYTPTNRFAPLTPGGGAYRVVETPTSEPKLFRLVESLAYLGNTQIKIAWVKNTPGFPGFVHGCLYHGPSKPTEVSTQPPALLVLLMTNQNSRALRYLPQVILVILSVHTLLHPTSVVVKENHLGLSVPRSDFTHSFTNNLAMAEDEPVDPKREFEERCKAPCTRPLKEYQACSKRIQSDEAGQKHCTGQYFDYWNCVDRCVATKLFSHLK</sequence>
<evidence type="ECO:0000313" key="15">
    <source>
        <dbReference type="Proteomes" id="UP000834106"/>
    </source>
</evidence>
<keyword evidence="9" id="KW-1015">Disulfide bond</keyword>
<evidence type="ECO:0000256" key="1">
    <source>
        <dbReference type="ARBA" id="ARBA00004137"/>
    </source>
</evidence>
<evidence type="ECO:0000256" key="2">
    <source>
        <dbReference type="ARBA" id="ARBA00006498"/>
    </source>
</evidence>
<evidence type="ECO:0000256" key="12">
    <source>
        <dbReference type="SAM" id="MobiDB-lite"/>
    </source>
</evidence>
<dbReference type="InterPro" id="IPR036811">
    <property type="entry name" value="Ubol_cytC_Rdtase_hinge_dom_sf"/>
</dbReference>
<gene>
    <name evidence="14" type="ORF">FPE_LOCUS33650</name>
</gene>
<dbReference type="SUPFAM" id="SSF81531">
    <property type="entry name" value="Non-heme 11 kDa protein of cytochrome bc1 complex (Ubiquinol-cytochrome c reductase)"/>
    <property type="match status" value="1"/>
</dbReference>
<keyword evidence="8" id="KW-0472">Membrane</keyword>
<dbReference type="AlphaFoldDB" id="A0AAD2EFP6"/>
<evidence type="ECO:0000256" key="10">
    <source>
        <dbReference type="ARBA" id="ARBA00044364"/>
    </source>
</evidence>
<proteinExistence type="inferred from homology"/>
<feature type="domain" description="Ubiquinol-cytochrome C reductase hinge" evidence="13">
    <location>
        <begin position="300"/>
        <end position="361"/>
    </location>
</feature>
<evidence type="ECO:0000256" key="7">
    <source>
        <dbReference type="ARBA" id="ARBA00023128"/>
    </source>
</evidence>
<keyword evidence="4" id="KW-0679">Respiratory chain</keyword>
<comment type="similarity">
    <text evidence="2">Belongs to the UQCRH/QCR6 family.</text>
</comment>
<evidence type="ECO:0000259" key="13">
    <source>
        <dbReference type="Pfam" id="PF02320"/>
    </source>
</evidence>